<keyword evidence="6 9" id="KW-0238">DNA-binding</keyword>
<evidence type="ECO:0000256" key="4">
    <source>
        <dbReference type="ARBA" id="ARBA00022829"/>
    </source>
</evidence>
<dbReference type="GO" id="GO:0006313">
    <property type="term" value="P:DNA transposition"/>
    <property type="evidence" value="ECO:0007669"/>
    <property type="project" value="UniProtKB-UniRule"/>
</dbReference>
<evidence type="ECO:0000256" key="3">
    <source>
        <dbReference type="ARBA" id="ARBA00022618"/>
    </source>
</evidence>
<comment type="similarity">
    <text evidence="9">Belongs to the 'phage' integrase family. XerC subfamily.</text>
</comment>
<dbReference type="InterPro" id="IPR004107">
    <property type="entry name" value="Integrase_SAM-like_N"/>
</dbReference>
<evidence type="ECO:0000256" key="6">
    <source>
        <dbReference type="ARBA" id="ARBA00023125"/>
    </source>
</evidence>
<keyword evidence="4 9" id="KW-0159">Chromosome partition</keyword>
<dbReference type="PANTHER" id="PTHR30349">
    <property type="entry name" value="PHAGE INTEGRASE-RELATED"/>
    <property type="match status" value="1"/>
</dbReference>
<dbReference type="InterPro" id="IPR011010">
    <property type="entry name" value="DNA_brk_join_enz"/>
</dbReference>
<dbReference type="Gene3D" id="1.10.150.130">
    <property type="match status" value="1"/>
</dbReference>
<evidence type="ECO:0000313" key="13">
    <source>
        <dbReference type="Proteomes" id="UP000011717"/>
    </source>
</evidence>
<dbReference type="GO" id="GO:0009037">
    <property type="term" value="F:tyrosine-based site-specific recombinase activity"/>
    <property type="evidence" value="ECO:0007669"/>
    <property type="project" value="UniProtKB-UniRule"/>
</dbReference>
<evidence type="ECO:0000256" key="7">
    <source>
        <dbReference type="ARBA" id="ARBA00023172"/>
    </source>
</evidence>
<evidence type="ECO:0000256" key="2">
    <source>
        <dbReference type="ARBA" id="ARBA00022490"/>
    </source>
</evidence>
<comment type="function">
    <text evidence="9">Site-specific tyrosine recombinase, which acts by catalyzing the cutting and rejoining of the recombining DNA molecules. The XerC-XerD complex is essential to convert dimers of the bacterial chromosome into monomers to permit their segregation at cell division. It also contributes to the segregational stability of plasmids.</text>
</comment>
<dbReference type="PROSITE" id="PS51898">
    <property type="entry name" value="TYR_RECOMBINASE"/>
    <property type="match status" value="1"/>
</dbReference>
<feature type="active site" evidence="9">
    <location>
        <position position="272"/>
    </location>
</feature>
<feature type="active site" evidence="9">
    <location>
        <position position="246"/>
    </location>
</feature>
<feature type="active site" evidence="9">
    <location>
        <position position="181"/>
    </location>
</feature>
<protein>
    <recommendedName>
        <fullName evidence="9">Tyrosine recombinase XerC</fullName>
    </recommendedName>
</protein>
<keyword evidence="7 9" id="KW-0233">DNA recombination</keyword>
<evidence type="ECO:0000256" key="8">
    <source>
        <dbReference type="ARBA" id="ARBA00023306"/>
    </source>
</evidence>
<comment type="caution">
    <text evidence="12">The sequence shown here is derived from an EMBL/GenBank/DDBJ whole genome shotgun (WGS) entry which is preliminary data.</text>
</comment>
<dbReference type="SUPFAM" id="SSF56349">
    <property type="entry name" value="DNA breaking-rejoining enzymes"/>
    <property type="match status" value="1"/>
</dbReference>
<dbReference type="RefSeq" id="WP_008600671.1">
    <property type="nucleotide sequence ID" value="NZ_AMRV01000003.1"/>
</dbReference>
<sequence>MTGDRSPTTADRSDAETIGLFLDMMQAERGAAANTIAAYRRDLEQASAALGGTLSHASEADLEALPRQWADIRPSSLSRKLSAVRRFFTFLQADGVRSDNPASQIRSPARGRPLPKLLAPAEVEALLETVEARMAAGRRGALRDRALIELLYGSGLRASELVSLPRSAIGADKPFAVLKGKGGKERLVPIGSRASEAALAWTAASSAESPYLFPSGRSHLTRVRLFQIVKALAAEAGIDPVRVSPHVLRHAFATHLLAGGADLRALQAMLGHADISTTQIYTHVDTAALVTLVNERHPLGRGRRTAGAD</sequence>
<keyword evidence="2 9" id="KW-0963">Cytoplasm</keyword>
<dbReference type="GO" id="GO:0003677">
    <property type="term" value="F:DNA binding"/>
    <property type="evidence" value="ECO:0007669"/>
    <property type="project" value="UniProtKB-UniRule"/>
</dbReference>
<dbReference type="InterPro" id="IPR050090">
    <property type="entry name" value="Tyrosine_recombinase_XerCD"/>
</dbReference>
<dbReference type="Pfam" id="PF02899">
    <property type="entry name" value="Phage_int_SAM_1"/>
    <property type="match status" value="1"/>
</dbReference>
<dbReference type="HAMAP" id="MF_01808">
    <property type="entry name" value="Recomb_XerC_XerD"/>
    <property type="match status" value="1"/>
</dbReference>
<dbReference type="InterPro" id="IPR010998">
    <property type="entry name" value="Integrase_recombinase_N"/>
</dbReference>
<dbReference type="PANTHER" id="PTHR30349:SF90">
    <property type="entry name" value="TYROSINE RECOMBINASE XERD"/>
    <property type="match status" value="1"/>
</dbReference>
<dbReference type="InterPro" id="IPR013762">
    <property type="entry name" value="Integrase-like_cat_sf"/>
</dbReference>
<dbReference type="NCBIfam" id="NF001399">
    <property type="entry name" value="PRK00283.1"/>
    <property type="match status" value="1"/>
</dbReference>
<evidence type="ECO:0000313" key="12">
    <source>
        <dbReference type="EMBL" id="EMD83165.1"/>
    </source>
</evidence>
<keyword evidence="3 9" id="KW-0132">Cell division</keyword>
<accession>M2SCR2</accession>
<dbReference type="GO" id="GO:0005737">
    <property type="term" value="C:cytoplasm"/>
    <property type="evidence" value="ECO:0007669"/>
    <property type="project" value="UniProtKB-SubCell"/>
</dbReference>
<dbReference type="InterPro" id="IPR044068">
    <property type="entry name" value="CB"/>
</dbReference>
<evidence type="ECO:0000256" key="5">
    <source>
        <dbReference type="ARBA" id="ARBA00022908"/>
    </source>
</evidence>
<evidence type="ECO:0000259" key="10">
    <source>
        <dbReference type="PROSITE" id="PS51898"/>
    </source>
</evidence>
<feature type="active site" evidence="9">
    <location>
        <position position="249"/>
    </location>
</feature>
<comment type="subunit">
    <text evidence="9">Forms a cyclic heterotetrameric complex composed of two molecules of XerC and two molecules of XerD.</text>
</comment>
<gene>
    <name evidence="9" type="primary">xerC</name>
    <name evidence="12" type="ORF">C725_1066</name>
</gene>
<evidence type="ECO:0000256" key="9">
    <source>
        <dbReference type="HAMAP-Rule" id="MF_01808"/>
    </source>
</evidence>
<dbReference type="InterPro" id="IPR002104">
    <property type="entry name" value="Integrase_catalytic"/>
</dbReference>
<feature type="domain" description="Core-binding (CB)" evidence="11">
    <location>
        <begin position="12"/>
        <end position="92"/>
    </location>
</feature>
<dbReference type="PROSITE" id="PS51900">
    <property type="entry name" value="CB"/>
    <property type="match status" value="1"/>
</dbReference>
<feature type="domain" description="Tyr recombinase" evidence="10">
    <location>
        <begin position="113"/>
        <end position="294"/>
    </location>
</feature>
<keyword evidence="13" id="KW-1185">Reference proteome</keyword>
<comment type="subcellular location">
    <subcellularLocation>
        <location evidence="1 9">Cytoplasm</location>
    </subcellularLocation>
</comment>
<dbReference type="Pfam" id="PF00589">
    <property type="entry name" value="Phage_integrase"/>
    <property type="match status" value="1"/>
</dbReference>
<dbReference type="EMBL" id="AMRV01000003">
    <property type="protein sequence ID" value="EMD83165.1"/>
    <property type="molecule type" value="Genomic_DNA"/>
</dbReference>
<evidence type="ECO:0000259" key="11">
    <source>
        <dbReference type="PROSITE" id="PS51900"/>
    </source>
</evidence>
<dbReference type="AlphaFoldDB" id="M2SCR2"/>
<dbReference type="Gene3D" id="1.10.443.10">
    <property type="entry name" value="Intergrase catalytic core"/>
    <property type="match status" value="1"/>
</dbReference>
<dbReference type="GO" id="GO:0051301">
    <property type="term" value="P:cell division"/>
    <property type="evidence" value="ECO:0007669"/>
    <property type="project" value="UniProtKB-KW"/>
</dbReference>
<feature type="active site" description="O-(3'-phospho-DNA)-tyrosine intermediate" evidence="9">
    <location>
        <position position="281"/>
    </location>
</feature>
<keyword evidence="5 9" id="KW-0229">DNA integration</keyword>
<organism evidence="12 13">
    <name type="scientific">Pacificimonas flava</name>
    <dbReference type="NCBI Taxonomy" id="1234595"/>
    <lineage>
        <taxon>Bacteria</taxon>
        <taxon>Pseudomonadati</taxon>
        <taxon>Pseudomonadota</taxon>
        <taxon>Alphaproteobacteria</taxon>
        <taxon>Sphingomonadales</taxon>
        <taxon>Sphingosinicellaceae</taxon>
        <taxon>Pacificimonas</taxon>
    </lineage>
</organism>
<proteinExistence type="inferred from homology"/>
<reference evidence="12 13" key="1">
    <citation type="journal article" date="2013" name="Genome Announc.">
        <title>Draft Genome Sequence of Strain JLT2015T, Belonging to the Family Sphingomonadaceae of the Alphaproteobacteria.</title>
        <authorList>
            <person name="Tang K."/>
            <person name="Liu K."/>
            <person name="Li S."/>
            <person name="Jiao N."/>
        </authorList>
    </citation>
    <scope>NUCLEOTIDE SEQUENCE [LARGE SCALE GENOMIC DNA]</scope>
    <source>
        <strain evidence="12 13">JLT2015</strain>
    </source>
</reference>
<dbReference type="GO" id="GO:0007059">
    <property type="term" value="P:chromosome segregation"/>
    <property type="evidence" value="ECO:0007669"/>
    <property type="project" value="UniProtKB-UniRule"/>
</dbReference>
<keyword evidence="8 9" id="KW-0131">Cell cycle</keyword>
<dbReference type="Proteomes" id="UP000011717">
    <property type="component" value="Unassembled WGS sequence"/>
</dbReference>
<dbReference type="PATRIC" id="fig|1234595.3.peg.1067"/>
<dbReference type="InterPro" id="IPR023009">
    <property type="entry name" value="Tyrosine_recombinase_XerC/XerD"/>
</dbReference>
<evidence type="ECO:0000256" key="1">
    <source>
        <dbReference type="ARBA" id="ARBA00004496"/>
    </source>
</evidence>
<feature type="active site" evidence="9">
    <location>
        <position position="157"/>
    </location>
</feature>
<name>M2SCR2_9SPHN</name>
<dbReference type="OrthoDB" id="9801717at2"/>